<evidence type="ECO:0000313" key="3">
    <source>
        <dbReference type="RefSeq" id="XP_019491794.1"/>
    </source>
</evidence>
<protein>
    <submittedName>
        <fullName evidence="3">Protein enabled homolog</fullName>
    </submittedName>
</protein>
<keyword evidence="2" id="KW-1185">Reference proteome</keyword>
<proteinExistence type="predicted"/>
<feature type="compositionally biased region" description="Polar residues" evidence="1">
    <location>
        <begin position="133"/>
        <end position="145"/>
    </location>
</feature>
<organism evidence="2 3">
    <name type="scientific">Hipposideros armiger</name>
    <name type="common">Great Himalayan leaf-nosed bat</name>
    <dbReference type="NCBI Taxonomy" id="186990"/>
    <lineage>
        <taxon>Eukaryota</taxon>
        <taxon>Metazoa</taxon>
        <taxon>Chordata</taxon>
        <taxon>Craniata</taxon>
        <taxon>Vertebrata</taxon>
        <taxon>Euteleostomi</taxon>
        <taxon>Mammalia</taxon>
        <taxon>Eutheria</taxon>
        <taxon>Laurasiatheria</taxon>
        <taxon>Chiroptera</taxon>
        <taxon>Yinpterochiroptera</taxon>
        <taxon>Rhinolophoidea</taxon>
        <taxon>Hipposideridae</taxon>
        <taxon>Hipposideros</taxon>
    </lineage>
</organism>
<feature type="region of interest" description="Disordered" evidence="1">
    <location>
        <begin position="26"/>
        <end position="173"/>
    </location>
</feature>
<accession>A0A8B7QSM0</accession>
<reference evidence="3" key="1">
    <citation type="submission" date="2025-08" db="UniProtKB">
        <authorList>
            <consortium name="RefSeq"/>
        </authorList>
    </citation>
    <scope>IDENTIFICATION</scope>
    <source>
        <tissue evidence="3">Muscle</tissue>
    </source>
</reference>
<dbReference type="GeneID" id="109379584"/>
<dbReference type="OrthoDB" id="9809520at2759"/>
<dbReference type="RefSeq" id="XP_019491794.1">
    <property type="nucleotide sequence ID" value="XM_019636249.1"/>
</dbReference>
<dbReference type="KEGG" id="hai:109379584"/>
<evidence type="ECO:0000256" key="1">
    <source>
        <dbReference type="SAM" id="MobiDB-lite"/>
    </source>
</evidence>
<sequence>MRLSVRALRRARPELFVNYISGAFIAPEPPTTEKPPPPPQTASGAPGAPASRWPGCDGSAGPQVSGSPNRDLASEKDGESQPGKYAAAQRASSPLLFPGSLPRSPYLVNFGGDPRTGSAGPPWAGADRDPSLVFTSVPGSQTRSPTEGRFCAPPLRRPPRHLEESSSSAAASSSTHSFSFVFSSFGKCGLPQHLAPGDAWVYSAPLEASAGALGSWLNFEQLSQQGGSGDSEEADEMG</sequence>
<dbReference type="AlphaFoldDB" id="A0A8B7QSM0"/>
<gene>
    <name evidence="3" type="primary">LOC109379584</name>
</gene>
<evidence type="ECO:0000313" key="2">
    <source>
        <dbReference type="Proteomes" id="UP000694851"/>
    </source>
</evidence>
<name>A0A8B7QSM0_HIPAR</name>
<dbReference type="Proteomes" id="UP000694851">
    <property type="component" value="Unplaced"/>
</dbReference>
<feature type="compositionally biased region" description="Low complexity" evidence="1">
    <location>
        <begin position="41"/>
        <end position="51"/>
    </location>
</feature>
<feature type="compositionally biased region" description="Pro residues" evidence="1">
    <location>
        <begin position="27"/>
        <end position="40"/>
    </location>
</feature>